<proteinExistence type="predicted"/>
<keyword evidence="3" id="KW-1185">Reference proteome</keyword>
<dbReference type="Proteomes" id="UP001139031">
    <property type="component" value="Unassembled WGS sequence"/>
</dbReference>
<dbReference type="RefSeq" id="WP_224197326.1">
    <property type="nucleotide sequence ID" value="NZ_JAIRAU010000057.1"/>
</dbReference>
<dbReference type="EMBL" id="JAIRAU010000057">
    <property type="protein sequence ID" value="MBZ5715587.1"/>
    <property type="molecule type" value="Genomic_DNA"/>
</dbReference>
<keyword evidence="1" id="KW-0732">Signal</keyword>
<feature type="chain" id="PRO_5045207053" description="Lipoprotein" evidence="1">
    <location>
        <begin position="25"/>
        <end position="180"/>
    </location>
</feature>
<name>A0ABS7U4V4_9BACT</name>
<evidence type="ECO:0000313" key="2">
    <source>
        <dbReference type="EMBL" id="MBZ5715587.1"/>
    </source>
</evidence>
<gene>
    <name evidence="2" type="ORF">K7C98_40700</name>
</gene>
<reference evidence="2" key="1">
    <citation type="submission" date="2021-08" db="EMBL/GenBank/DDBJ databases">
        <authorList>
            <person name="Stevens D.C."/>
        </authorList>
    </citation>
    <scope>NUCLEOTIDE SEQUENCE</scope>
    <source>
        <strain evidence="2">DSM 53165</strain>
    </source>
</reference>
<comment type="caution">
    <text evidence="2">The sequence shown here is derived from an EMBL/GenBank/DDBJ whole genome shotgun (WGS) entry which is preliminary data.</text>
</comment>
<feature type="signal peptide" evidence="1">
    <location>
        <begin position="1"/>
        <end position="24"/>
    </location>
</feature>
<evidence type="ECO:0000256" key="1">
    <source>
        <dbReference type="SAM" id="SignalP"/>
    </source>
</evidence>
<accession>A0ABS7U4V4</accession>
<evidence type="ECO:0008006" key="4">
    <source>
        <dbReference type="Google" id="ProtNLM"/>
    </source>
</evidence>
<protein>
    <recommendedName>
        <fullName evidence="4">Lipoprotein</fullName>
    </recommendedName>
</protein>
<sequence length="180" mass="19047">MRNTVEWVKVAVLTALLGCEAAPAAPVVLPAEVDGAIAVHPEHGIGPVRLGMTASEVRAVVRLPRHPQSSGLTTLPYTLHWSPGGYVQGIEAAVTRATQDLRVGETRISAGASLAQAVAALGDCVDRSDDLEKNFECRAGAVRVTEGPNFPGEAWLLVGSRFYGEMTPAQMVAQHSVIER</sequence>
<evidence type="ECO:0000313" key="3">
    <source>
        <dbReference type="Proteomes" id="UP001139031"/>
    </source>
</evidence>
<organism evidence="2 3">
    <name type="scientific">Nannocystis pusilla</name>
    <dbReference type="NCBI Taxonomy" id="889268"/>
    <lineage>
        <taxon>Bacteria</taxon>
        <taxon>Pseudomonadati</taxon>
        <taxon>Myxococcota</taxon>
        <taxon>Polyangia</taxon>
        <taxon>Nannocystales</taxon>
        <taxon>Nannocystaceae</taxon>
        <taxon>Nannocystis</taxon>
    </lineage>
</organism>